<sequence>MQFLPELVGGLIQTMTLTHIENGETHHFSVDAEAWRTALRALEHSFDPVEFDQRSERDSPSAT</sequence>
<dbReference type="EMBL" id="JAUSXV010000001">
    <property type="protein sequence ID" value="MDQ0647063.1"/>
    <property type="molecule type" value="Genomic_DNA"/>
</dbReference>
<name>A0AAW8EV28_9MICO</name>
<proteinExistence type="predicted"/>
<gene>
    <name evidence="1" type="ORF">QFZ53_001259</name>
</gene>
<organism evidence="1 2">
    <name type="scientific">Microbacterium natoriense</name>
    <dbReference type="NCBI Taxonomy" id="284570"/>
    <lineage>
        <taxon>Bacteria</taxon>
        <taxon>Bacillati</taxon>
        <taxon>Actinomycetota</taxon>
        <taxon>Actinomycetes</taxon>
        <taxon>Micrococcales</taxon>
        <taxon>Microbacteriaceae</taxon>
        <taxon>Microbacterium</taxon>
    </lineage>
</organism>
<comment type="caution">
    <text evidence="1">The sequence shown here is derived from an EMBL/GenBank/DDBJ whole genome shotgun (WGS) entry which is preliminary data.</text>
</comment>
<dbReference type="RefSeq" id="WP_307294689.1">
    <property type="nucleotide sequence ID" value="NZ_JAUSXV010000001.1"/>
</dbReference>
<reference evidence="1 2" key="1">
    <citation type="submission" date="2023-07" db="EMBL/GenBank/DDBJ databases">
        <title>Comparative genomics of wheat-associated soil bacteria to identify genetic determinants of phenazine resistance.</title>
        <authorList>
            <person name="Mouncey N."/>
        </authorList>
    </citation>
    <scope>NUCLEOTIDE SEQUENCE [LARGE SCALE GENOMIC DNA]</scope>
    <source>
        <strain evidence="1 2">W4I9-1</strain>
    </source>
</reference>
<keyword evidence="2" id="KW-1185">Reference proteome</keyword>
<protein>
    <submittedName>
        <fullName evidence="1">Uncharacterized protein</fullName>
    </submittedName>
</protein>
<accession>A0AAW8EV28</accession>
<evidence type="ECO:0000313" key="1">
    <source>
        <dbReference type="EMBL" id="MDQ0647063.1"/>
    </source>
</evidence>
<dbReference type="Proteomes" id="UP001244427">
    <property type="component" value="Unassembled WGS sequence"/>
</dbReference>
<dbReference type="AlphaFoldDB" id="A0AAW8EV28"/>
<evidence type="ECO:0000313" key="2">
    <source>
        <dbReference type="Proteomes" id="UP001244427"/>
    </source>
</evidence>